<sequence length="350" mass="39790">MQQFAPHPRSAFEGYYSKFTLPSGSYLALIICSVPKAPSRPHMVSFTYVPRDRTCVYQREIWVDDIERLAQGAQGAFELRIPRIGTVSCAVDSTTKYSLSCEHFSFEATVYGNTRIPWNAGSADSTPEGPLVNLPLPLHWHVHTLGSLSNFRLDIPETSYTLTPVDRGGSALVHQEKNWASSFPSAHIWIQASEPIHGPLPSAPIPIRAFCLAGGHILGTTAFLLSHRSPDLEQSLTFAPPFAMRFLNLSPLMKTHIDWSSRSVRIEVRGWRRKIKVRAQGEKDDFFGLSAPFSEGHKKNWCAESFNAVVEVEVWEWRWIRWRWERLSIEKFERASLEFGGEWYGDRGER</sequence>
<comment type="caution">
    <text evidence="1">The sequence shown here is derived from an EMBL/GenBank/DDBJ whole genome shotgun (WGS) entry which is preliminary data.</text>
</comment>
<dbReference type="PANTHER" id="PTHR35309:SF4">
    <property type="entry name" value="TOCOPHEROL CYCLASE"/>
    <property type="match status" value="1"/>
</dbReference>
<evidence type="ECO:0000313" key="1">
    <source>
        <dbReference type="EMBL" id="KAK8240306.1"/>
    </source>
</evidence>
<dbReference type="Proteomes" id="UP001492380">
    <property type="component" value="Unassembled WGS sequence"/>
</dbReference>
<name>A0ABR1YWS7_9PEZI</name>
<accession>A0ABR1YWS7</accession>
<keyword evidence="2" id="KW-1185">Reference proteome</keyword>
<organism evidence="1 2">
    <name type="scientific">Phyllosticta capitalensis</name>
    <dbReference type="NCBI Taxonomy" id="121624"/>
    <lineage>
        <taxon>Eukaryota</taxon>
        <taxon>Fungi</taxon>
        <taxon>Dikarya</taxon>
        <taxon>Ascomycota</taxon>
        <taxon>Pezizomycotina</taxon>
        <taxon>Dothideomycetes</taxon>
        <taxon>Dothideomycetes incertae sedis</taxon>
        <taxon>Botryosphaeriales</taxon>
        <taxon>Phyllostictaceae</taxon>
        <taxon>Phyllosticta</taxon>
    </lineage>
</organism>
<dbReference type="InterPro" id="IPR025893">
    <property type="entry name" value="Tocopherol_cyclase"/>
</dbReference>
<reference evidence="1 2" key="1">
    <citation type="submission" date="2024-04" db="EMBL/GenBank/DDBJ databases">
        <title>Phyllosticta paracitricarpa is synonymous to the EU quarantine fungus P. citricarpa based on phylogenomic analyses.</title>
        <authorList>
            <consortium name="Lawrence Berkeley National Laboratory"/>
            <person name="Van Ingen-Buijs V.A."/>
            <person name="Van Westerhoven A.C."/>
            <person name="Haridas S."/>
            <person name="Skiadas P."/>
            <person name="Martin F."/>
            <person name="Groenewald J.Z."/>
            <person name="Crous P.W."/>
            <person name="Seidl M.F."/>
        </authorList>
    </citation>
    <scope>NUCLEOTIDE SEQUENCE [LARGE SCALE GENOMIC DNA]</scope>
    <source>
        <strain evidence="1 2">CBS 123374</strain>
    </source>
</reference>
<evidence type="ECO:0000313" key="2">
    <source>
        <dbReference type="Proteomes" id="UP001492380"/>
    </source>
</evidence>
<proteinExistence type="predicted"/>
<protein>
    <submittedName>
        <fullName evidence="1">Uncharacterized protein</fullName>
    </submittedName>
</protein>
<gene>
    <name evidence="1" type="ORF">HDK90DRAFT_410490</name>
</gene>
<dbReference type="EMBL" id="JBBWRZ010000003">
    <property type="protein sequence ID" value="KAK8240306.1"/>
    <property type="molecule type" value="Genomic_DNA"/>
</dbReference>
<dbReference type="PANTHER" id="PTHR35309">
    <property type="match status" value="1"/>
</dbReference>